<dbReference type="KEGG" id="tam:Theam_1796"/>
<protein>
    <submittedName>
        <fullName evidence="1">Uncharacterized protein</fullName>
    </submittedName>
</protein>
<gene>
    <name evidence="1" type="ordered locus">Theam_1796</name>
</gene>
<dbReference type="OrthoDB" id="799528at2"/>
<geneLocation type="plasmid" evidence="1 2">
    <name>pTHEAM01</name>
</geneLocation>
<keyword evidence="2" id="KW-1185">Reference proteome</keyword>
<dbReference type="RefSeq" id="WP_013524956.1">
    <property type="nucleotide sequence ID" value="NC_014917.1"/>
</dbReference>
<evidence type="ECO:0000313" key="1">
    <source>
        <dbReference type="EMBL" id="ADU97752.1"/>
    </source>
</evidence>
<evidence type="ECO:0000313" key="2">
    <source>
        <dbReference type="Proteomes" id="UP000006362"/>
    </source>
</evidence>
<dbReference type="Proteomes" id="UP000006362">
    <property type="component" value="Plasmid pTHEAM01"/>
</dbReference>
<accession>E8T6S9</accession>
<sequence length="80" mass="9743">MSWYNKDDLRRRGIDRFFVSCDEEYEKEKLVKWTVDKYALSKEVATELVEKCCKKVTAPRDRKAFEECIYLEVLKKFHQE</sequence>
<keyword evidence="1" id="KW-0614">Plasmid</keyword>
<dbReference type="HOGENOM" id="CLU_2588565_0_0_0"/>
<name>E8T6S9_THEA1</name>
<dbReference type="AlphaFoldDB" id="E8T6S9"/>
<proteinExistence type="predicted"/>
<organism evidence="1 2">
    <name type="scientific">Thermovibrio ammonificans (strain DSM 15698 / JCM 12110 / HB-1)</name>
    <dbReference type="NCBI Taxonomy" id="648996"/>
    <lineage>
        <taxon>Bacteria</taxon>
        <taxon>Pseudomonadati</taxon>
        <taxon>Aquificota</taxon>
        <taxon>Aquificia</taxon>
        <taxon>Desulfurobacteriales</taxon>
        <taxon>Desulfurobacteriaceae</taxon>
        <taxon>Thermovibrio</taxon>
    </lineage>
</organism>
<reference evidence="1" key="1">
    <citation type="submission" date="2011-01" db="EMBL/GenBank/DDBJ databases">
        <title>Complete sequence of plasmid of Thermovibrio ammonificans HB-1.</title>
        <authorList>
            <consortium name="US DOE Joint Genome Institute"/>
            <person name="Lucas S."/>
            <person name="Copeland A."/>
            <person name="Lapidus A."/>
            <person name="Cheng J.-F."/>
            <person name="Goodwin L."/>
            <person name="Pitluck S."/>
            <person name="Davenport K."/>
            <person name="Detter J.C."/>
            <person name="Han C."/>
            <person name="Tapia R."/>
            <person name="Land M."/>
            <person name="Hauser L."/>
            <person name="Kyrpides N."/>
            <person name="Ivanova N."/>
            <person name="Ovchinnikova G."/>
            <person name="Vetriani C."/>
            <person name="Woyke T."/>
        </authorList>
    </citation>
    <scope>NUCLEOTIDE SEQUENCE [LARGE SCALE GENOMIC DNA]</scope>
    <source>
        <strain evidence="1">HB-1</strain>
        <plasmid evidence="1">pTHEAM01</plasmid>
    </source>
</reference>
<dbReference type="EMBL" id="CP002445">
    <property type="protein sequence ID" value="ADU97752.1"/>
    <property type="molecule type" value="Genomic_DNA"/>
</dbReference>